<accession>A0A1Y1Z7F7</accession>
<gene>
    <name evidence="1" type="ORF">BCR34DRAFT_34989</name>
</gene>
<proteinExistence type="predicted"/>
<dbReference type="Proteomes" id="UP000193144">
    <property type="component" value="Unassembled WGS sequence"/>
</dbReference>
<reference evidence="1 2" key="1">
    <citation type="submission" date="2016-07" db="EMBL/GenBank/DDBJ databases">
        <title>Pervasive Adenine N6-methylation of Active Genes in Fungi.</title>
        <authorList>
            <consortium name="DOE Joint Genome Institute"/>
            <person name="Mondo S.J."/>
            <person name="Dannebaum R.O."/>
            <person name="Kuo R.C."/>
            <person name="Labutti K."/>
            <person name="Haridas S."/>
            <person name="Kuo A."/>
            <person name="Salamov A."/>
            <person name="Ahrendt S.R."/>
            <person name="Lipzen A."/>
            <person name="Sullivan W."/>
            <person name="Andreopoulos W.B."/>
            <person name="Clum A."/>
            <person name="Lindquist E."/>
            <person name="Daum C."/>
            <person name="Ramamoorthy G.K."/>
            <person name="Gryganskyi A."/>
            <person name="Culley D."/>
            <person name="Magnuson J.K."/>
            <person name="James T.Y."/>
            <person name="O'Malley M.A."/>
            <person name="Stajich J.E."/>
            <person name="Spatafora J.W."/>
            <person name="Visel A."/>
            <person name="Grigoriev I.V."/>
        </authorList>
    </citation>
    <scope>NUCLEOTIDE SEQUENCE [LARGE SCALE GENOMIC DNA]</scope>
    <source>
        <strain evidence="1 2">CBS 115471</strain>
    </source>
</reference>
<keyword evidence="2" id="KW-1185">Reference proteome</keyword>
<dbReference type="AlphaFoldDB" id="A0A1Y1Z7F7"/>
<protein>
    <submittedName>
        <fullName evidence="1">Uncharacterized protein</fullName>
    </submittedName>
</protein>
<name>A0A1Y1Z7F7_9PLEO</name>
<dbReference type="EMBL" id="MCFA01000118">
    <property type="protein sequence ID" value="ORY06212.1"/>
    <property type="molecule type" value="Genomic_DNA"/>
</dbReference>
<evidence type="ECO:0000313" key="2">
    <source>
        <dbReference type="Proteomes" id="UP000193144"/>
    </source>
</evidence>
<comment type="caution">
    <text evidence="1">The sequence shown here is derived from an EMBL/GenBank/DDBJ whole genome shotgun (WGS) entry which is preliminary data.</text>
</comment>
<evidence type="ECO:0000313" key="1">
    <source>
        <dbReference type="EMBL" id="ORY06212.1"/>
    </source>
</evidence>
<organism evidence="1 2">
    <name type="scientific">Clohesyomyces aquaticus</name>
    <dbReference type="NCBI Taxonomy" id="1231657"/>
    <lineage>
        <taxon>Eukaryota</taxon>
        <taxon>Fungi</taxon>
        <taxon>Dikarya</taxon>
        <taxon>Ascomycota</taxon>
        <taxon>Pezizomycotina</taxon>
        <taxon>Dothideomycetes</taxon>
        <taxon>Pleosporomycetidae</taxon>
        <taxon>Pleosporales</taxon>
        <taxon>Lindgomycetaceae</taxon>
        <taxon>Clohesyomyces</taxon>
    </lineage>
</organism>
<sequence length="212" mass="22795">MAQNRGTYIIVPSLDYSPDSIGLGDIITKSTNPKSRIGRLDLKTLPNRYTVKDVKLGTSGSRDAGLWSTFLKTITGDAAPATVEETGKGYTAAELETRLPDQQEFQEGLNGSEILQVLDRLPGRKKRVYVVTAVKIAKGLKAPSETSPLEAHSGVMVSSSAVRIGTEISKGPSVASPDIVFAYQLSVVEQRKSIFGKKTTKSKVFSSSDAIF</sequence>
<dbReference type="OrthoDB" id="4500473at2759"/>